<dbReference type="AlphaFoldDB" id="A0A6I9N004"/>
<accession>A0A6I9N004</accession>
<name>A0A6I9N004_9TELE</name>
<dbReference type="GeneID" id="104947104"/>
<dbReference type="GO" id="GO:0042393">
    <property type="term" value="F:histone binding"/>
    <property type="evidence" value="ECO:0007669"/>
    <property type="project" value="TreeGrafter"/>
</dbReference>
<keyword evidence="4" id="KW-1185">Reference proteome</keyword>
<dbReference type="PANTHER" id="PTHR14296">
    <property type="entry name" value="REMODELING AND SPACING FACTOR 1"/>
    <property type="match status" value="1"/>
</dbReference>
<dbReference type="OrthoDB" id="10055895at2759"/>
<reference evidence="5" key="1">
    <citation type="submission" date="2025-08" db="UniProtKB">
        <authorList>
            <consortium name="RefSeq"/>
        </authorList>
    </citation>
    <scope>IDENTIFICATION</scope>
    <source>
        <tissue evidence="5">Muscle</tissue>
    </source>
</reference>
<keyword evidence="2" id="KW-0539">Nucleus</keyword>
<dbReference type="KEGG" id="ncc:104947104"/>
<feature type="domain" description="DDT" evidence="3">
    <location>
        <begin position="20"/>
        <end position="67"/>
    </location>
</feature>
<dbReference type="InterPro" id="IPR018501">
    <property type="entry name" value="DDT_dom"/>
</dbReference>
<proteinExistence type="predicted"/>
<dbReference type="RefSeq" id="XP_010771364.1">
    <property type="nucleotide sequence ID" value="XM_010773062.1"/>
</dbReference>
<evidence type="ECO:0000259" key="3">
    <source>
        <dbReference type="Pfam" id="PF02791"/>
    </source>
</evidence>
<protein>
    <submittedName>
        <fullName evidence="5">Remodeling and spacing factor 1-like</fullName>
    </submittedName>
</protein>
<dbReference type="PANTHER" id="PTHR14296:SF15">
    <property type="entry name" value="REMODELING AND SPACING FACTOR 1"/>
    <property type="match status" value="1"/>
</dbReference>
<comment type="subcellular location">
    <subcellularLocation>
        <location evidence="1">Nucleus</location>
    </subcellularLocation>
</comment>
<feature type="non-terminal residue" evidence="5">
    <location>
        <position position="82"/>
    </location>
</feature>
<dbReference type="Pfam" id="PF02791">
    <property type="entry name" value="DDT"/>
    <property type="match status" value="1"/>
</dbReference>
<evidence type="ECO:0000256" key="2">
    <source>
        <dbReference type="ARBA" id="ARBA00023242"/>
    </source>
</evidence>
<evidence type="ECO:0000313" key="4">
    <source>
        <dbReference type="Proteomes" id="UP000504611"/>
    </source>
</evidence>
<sequence>MAAPVLLRSSGPPLCPSFAEVCSFLERYGAVLDLPEMTFPQMERYLRDTTTVPKPLVELHVKLLRKLGRSVTTDRWEKYLAK</sequence>
<dbReference type="InterPro" id="IPR028938">
    <property type="entry name" value="Rsf1-like"/>
</dbReference>
<organism evidence="4 5">
    <name type="scientific">Notothenia coriiceps</name>
    <name type="common">black rockcod</name>
    <dbReference type="NCBI Taxonomy" id="8208"/>
    <lineage>
        <taxon>Eukaryota</taxon>
        <taxon>Metazoa</taxon>
        <taxon>Chordata</taxon>
        <taxon>Craniata</taxon>
        <taxon>Vertebrata</taxon>
        <taxon>Euteleostomi</taxon>
        <taxon>Actinopterygii</taxon>
        <taxon>Neopterygii</taxon>
        <taxon>Teleostei</taxon>
        <taxon>Neoteleostei</taxon>
        <taxon>Acanthomorphata</taxon>
        <taxon>Eupercaria</taxon>
        <taxon>Perciformes</taxon>
        <taxon>Notothenioidei</taxon>
        <taxon>Nototheniidae</taxon>
        <taxon>Notothenia</taxon>
    </lineage>
</organism>
<dbReference type="GO" id="GO:0031213">
    <property type="term" value="C:RSF complex"/>
    <property type="evidence" value="ECO:0007669"/>
    <property type="project" value="InterPro"/>
</dbReference>
<gene>
    <name evidence="5" type="primary">LOC104947104</name>
</gene>
<dbReference type="GO" id="GO:0045892">
    <property type="term" value="P:negative regulation of DNA-templated transcription"/>
    <property type="evidence" value="ECO:0007669"/>
    <property type="project" value="TreeGrafter"/>
</dbReference>
<evidence type="ECO:0000313" key="5">
    <source>
        <dbReference type="RefSeq" id="XP_010771364.1"/>
    </source>
</evidence>
<evidence type="ECO:0000256" key="1">
    <source>
        <dbReference type="ARBA" id="ARBA00004123"/>
    </source>
</evidence>
<dbReference type="Proteomes" id="UP000504611">
    <property type="component" value="Unplaced"/>
</dbReference>